<gene>
    <name evidence="1" type="ORF">Pa4123_23580</name>
</gene>
<dbReference type="InterPro" id="IPR029063">
    <property type="entry name" value="SAM-dependent_MTases_sf"/>
</dbReference>
<evidence type="ECO:0000313" key="2">
    <source>
        <dbReference type="Proteomes" id="UP001144280"/>
    </source>
</evidence>
<dbReference type="PIRSF" id="PIRSF017393">
    <property type="entry name" value="MTase_SAV2177"/>
    <property type="match status" value="1"/>
</dbReference>
<keyword evidence="2" id="KW-1185">Reference proteome</keyword>
<dbReference type="CDD" id="cd02440">
    <property type="entry name" value="AdoMet_MTases"/>
    <property type="match status" value="1"/>
</dbReference>
<proteinExistence type="predicted"/>
<reference evidence="1" key="1">
    <citation type="submission" date="2022-12" db="EMBL/GenBank/DDBJ databases">
        <title>New Phytohabitans aurantiacus sp. RD004123 nov., an actinomycete isolated from soil.</title>
        <authorList>
            <person name="Triningsih D.W."/>
            <person name="Harunari E."/>
            <person name="Igarashi Y."/>
        </authorList>
    </citation>
    <scope>NUCLEOTIDE SEQUENCE</scope>
    <source>
        <strain evidence="1">RD004123</strain>
    </source>
</reference>
<evidence type="ECO:0008006" key="3">
    <source>
        <dbReference type="Google" id="ProtNLM"/>
    </source>
</evidence>
<evidence type="ECO:0000313" key="1">
    <source>
        <dbReference type="EMBL" id="GLH97084.1"/>
    </source>
</evidence>
<dbReference type="SUPFAM" id="SSF53335">
    <property type="entry name" value="S-adenosyl-L-methionine-dependent methyltransferases"/>
    <property type="match status" value="1"/>
</dbReference>
<accession>A0ABQ5QS61</accession>
<dbReference type="InterPro" id="IPR006764">
    <property type="entry name" value="SAM_dep_MeTrfase_SAV2177_type"/>
</dbReference>
<comment type="caution">
    <text evidence="1">The sequence shown here is derived from an EMBL/GenBank/DDBJ whole genome shotgun (WGS) entry which is preliminary data.</text>
</comment>
<protein>
    <recommendedName>
        <fullName evidence="3">S-adenosyl methyltransferase</fullName>
    </recommendedName>
</protein>
<sequence>MDRPAWAPPEVDLDRPSPARIYDYMLGGLHNFAVDRQMAEQVIAVAPEVRLAAHANRGFLRRAVEYLAGAGIRQFLDLGSGIPTVGNVHEAARSVAPDARVVYVDVDPVAVAHSRAIVAEDDQVTVVQADVRDVESVLAMPELHDALDLKEPVAVLLVAVLHFIPDSDAPATMITKLMDAVVPGSYLALSQVTTPPQTLTPEQQAAAERYTKANPVAMRTHDEIAGFFAGLELVDPGLVDPARWRADDDKVGGMVSSFAGVARKP</sequence>
<dbReference type="EMBL" id="BSDI01000008">
    <property type="protein sequence ID" value="GLH97084.1"/>
    <property type="molecule type" value="Genomic_DNA"/>
</dbReference>
<dbReference type="Proteomes" id="UP001144280">
    <property type="component" value="Unassembled WGS sequence"/>
</dbReference>
<dbReference type="Gene3D" id="3.40.50.150">
    <property type="entry name" value="Vaccinia Virus protein VP39"/>
    <property type="match status" value="1"/>
</dbReference>
<organism evidence="1 2">
    <name type="scientific">Phytohabitans aurantiacus</name>
    <dbReference type="NCBI Taxonomy" id="3016789"/>
    <lineage>
        <taxon>Bacteria</taxon>
        <taxon>Bacillati</taxon>
        <taxon>Actinomycetota</taxon>
        <taxon>Actinomycetes</taxon>
        <taxon>Micromonosporales</taxon>
        <taxon>Micromonosporaceae</taxon>
    </lineage>
</organism>
<dbReference type="Pfam" id="PF04672">
    <property type="entry name" value="Methyltransf_19"/>
    <property type="match status" value="1"/>
</dbReference>
<dbReference type="RefSeq" id="WP_281894636.1">
    <property type="nucleotide sequence ID" value="NZ_BSDI01000008.1"/>
</dbReference>
<name>A0ABQ5QS61_9ACTN</name>